<evidence type="ECO:0000256" key="2">
    <source>
        <dbReference type="ARBA" id="ARBA00022782"/>
    </source>
</evidence>
<dbReference type="Proteomes" id="UP001179952">
    <property type="component" value="Unassembled WGS sequence"/>
</dbReference>
<keyword evidence="4" id="KW-0217">Developmental protein</keyword>
<feature type="region of interest" description="Disordered" evidence="5">
    <location>
        <begin position="363"/>
        <end position="405"/>
    </location>
</feature>
<reference evidence="6" key="2">
    <citation type="submission" date="2023-06" db="EMBL/GenBank/DDBJ databases">
        <authorList>
            <person name="Ma L."/>
            <person name="Liu K.-W."/>
            <person name="Li Z."/>
            <person name="Hsiao Y.-Y."/>
            <person name="Qi Y."/>
            <person name="Fu T."/>
            <person name="Tang G."/>
            <person name="Zhang D."/>
            <person name="Sun W.-H."/>
            <person name="Liu D.-K."/>
            <person name="Li Y."/>
            <person name="Chen G.-Z."/>
            <person name="Liu X.-D."/>
            <person name="Liao X.-Y."/>
            <person name="Jiang Y.-T."/>
            <person name="Yu X."/>
            <person name="Hao Y."/>
            <person name="Huang J."/>
            <person name="Zhao X.-W."/>
            <person name="Ke S."/>
            <person name="Chen Y.-Y."/>
            <person name="Wu W.-L."/>
            <person name="Hsu J.-L."/>
            <person name="Lin Y.-F."/>
            <person name="Huang M.-D."/>
            <person name="Li C.-Y."/>
            <person name="Huang L."/>
            <person name="Wang Z.-W."/>
            <person name="Zhao X."/>
            <person name="Zhong W.-Y."/>
            <person name="Peng D.-H."/>
            <person name="Ahmad S."/>
            <person name="Lan S."/>
            <person name="Zhang J.-S."/>
            <person name="Tsai W.-C."/>
            <person name="Van De Peer Y."/>
            <person name="Liu Z.-J."/>
        </authorList>
    </citation>
    <scope>NUCLEOTIDE SEQUENCE</scope>
    <source>
        <strain evidence="6">SCP</strain>
        <tissue evidence="6">Leaves</tissue>
    </source>
</reference>
<keyword evidence="7" id="KW-1185">Reference proteome</keyword>
<dbReference type="PANTHER" id="PTHR31791">
    <property type="entry name" value="FRIGIDA-LIKE PROTEIN 3-RELATED"/>
    <property type="match status" value="1"/>
</dbReference>
<keyword evidence="3 4" id="KW-0287">Flowering</keyword>
<evidence type="ECO:0000313" key="7">
    <source>
        <dbReference type="Proteomes" id="UP001179952"/>
    </source>
</evidence>
<protein>
    <recommendedName>
        <fullName evidence="4">FRIGIDA-like protein</fullName>
    </recommendedName>
</protein>
<sequence>MSMASTRSIAASMEAAAIKKETLRRSLEELQSHSSSLASFTLQWKDLEDHFASIESSIQLRLKELESKESSSAAATPPSHPTAPPEAVEHPPRPELKALCLRMEGRALNAYLNENRKDLIALREELLPAIRSAPDPAKLVLDAVRGFYPGKGRLAGMDATEVSANKRTCTLLLEKLRLASPEIGAAVRREAKDLAGDWKGRLTDGVNGTDVSLDVFGFLNLLATFGLVPEFDVNEVFEFLAMISRRKQAVDLCRDLGIADKIPDFINKLVTKGKELDAVRFIFAFELVNKIPPVPLLKAYVKGSKKTSQEVRNKGNNSLQSQNEAIAKELAAVKAVMRIIEDYKLESEYSPEPLKRRVTQLEEEKANKKRKAATNLAHKSKPQQQQQLLSPNKRPRPLNAVPPVTPNTLPVVASTSASALLNPLSQNQTYLGMVDRFPYMGSSVSYGMAGAGYPYDRAGSSSGYQGASLVGGSNLSPQRPYAHLSDSQLTSRLYETSSHYAGYPGSSGHIPAYPSLYP</sequence>
<proteinExistence type="inferred from homology"/>
<name>A0AAV9BEP2_ACOGR</name>
<dbReference type="PANTHER" id="PTHR31791:SF47">
    <property type="entry name" value="INACTIVE FRIGIDA-LIKE PROTEIN 2"/>
    <property type="match status" value="1"/>
</dbReference>
<comment type="caution">
    <text evidence="6">The sequence shown here is derived from an EMBL/GenBank/DDBJ whole genome shotgun (WGS) entry which is preliminary data.</text>
</comment>
<dbReference type="AlphaFoldDB" id="A0AAV9BEP2"/>
<keyword evidence="2 4" id="KW-0221">Differentiation</keyword>
<dbReference type="InterPro" id="IPR012474">
    <property type="entry name" value="Frigida"/>
</dbReference>
<dbReference type="GO" id="GO:0009908">
    <property type="term" value="P:flower development"/>
    <property type="evidence" value="ECO:0007669"/>
    <property type="project" value="UniProtKB-KW"/>
</dbReference>
<dbReference type="EMBL" id="JAUJYN010000004">
    <property type="protein sequence ID" value="KAK1274612.1"/>
    <property type="molecule type" value="Genomic_DNA"/>
</dbReference>
<gene>
    <name evidence="6" type="ORF">QJS04_geneDACA022190</name>
</gene>
<reference evidence="6" key="1">
    <citation type="journal article" date="2023" name="Nat. Commun.">
        <title>Diploid and tetraploid genomes of Acorus and the evolution of monocots.</title>
        <authorList>
            <person name="Ma L."/>
            <person name="Liu K.W."/>
            <person name="Li Z."/>
            <person name="Hsiao Y.Y."/>
            <person name="Qi Y."/>
            <person name="Fu T."/>
            <person name="Tang G.D."/>
            <person name="Zhang D."/>
            <person name="Sun W.H."/>
            <person name="Liu D.K."/>
            <person name="Li Y."/>
            <person name="Chen G.Z."/>
            <person name="Liu X.D."/>
            <person name="Liao X.Y."/>
            <person name="Jiang Y.T."/>
            <person name="Yu X."/>
            <person name="Hao Y."/>
            <person name="Huang J."/>
            <person name="Zhao X.W."/>
            <person name="Ke S."/>
            <person name="Chen Y.Y."/>
            <person name="Wu W.L."/>
            <person name="Hsu J.L."/>
            <person name="Lin Y.F."/>
            <person name="Huang M.D."/>
            <person name="Li C.Y."/>
            <person name="Huang L."/>
            <person name="Wang Z.W."/>
            <person name="Zhao X."/>
            <person name="Zhong W.Y."/>
            <person name="Peng D.H."/>
            <person name="Ahmad S."/>
            <person name="Lan S."/>
            <person name="Zhang J.S."/>
            <person name="Tsai W.C."/>
            <person name="Van de Peer Y."/>
            <person name="Liu Z.J."/>
        </authorList>
    </citation>
    <scope>NUCLEOTIDE SEQUENCE</scope>
    <source>
        <strain evidence="6">SCP</strain>
    </source>
</reference>
<evidence type="ECO:0000313" key="6">
    <source>
        <dbReference type="EMBL" id="KAK1274612.1"/>
    </source>
</evidence>
<comment type="similarity">
    <text evidence="1 4">Belongs to the Frigida family.</text>
</comment>
<accession>A0AAV9BEP2</accession>
<evidence type="ECO:0000256" key="5">
    <source>
        <dbReference type="SAM" id="MobiDB-lite"/>
    </source>
</evidence>
<evidence type="ECO:0000256" key="4">
    <source>
        <dbReference type="RuleBase" id="RU364012"/>
    </source>
</evidence>
<feature type="region of interest" description="Disordered" evidence="5">
    <location>
        <begin position="67"/>
        <end position="92"/>
    </location>
</feature>
<evidence type="ECO:0000256" key="3">
    <source>
        <dbReference type="ARBA" id="ARBA00023089"/>
    </source>
</evidence>
<evidence type="ECO:0000256" key="1">
    <source>
        <dbReference type="ARBA" id="ARBA00008956"/>
    </source>
</evidence>
<dbReference type="Pfam" id="PF07899">
    <property type="entry name" value="Frigida"/>
    <property type="match status" value="1"/>
</dbReference>
<organism evidence="6 7">
    <name type="scientific">Acorus gramineus</name>
    <name type="common">Dwarf sweet flag</name>
    <dbReference type="NCBI Taxonomy" id="55184"/>
    <lineage>
        <taxon>Eukaryota</taxon>
        <taxon>Viridiplantae</taxon>
        <taxon>Streptophyta</taxon>
        <taxon>Embryophyta</taxon>
        <taxon>Tracheophyta</taxon>
        <taxon>Spermatophyta</taxon>
        <taxon>Magnoliopsida</taxon>
        <taxon>Liliopsida</taxon>
        <taxon>Acoraceae</taxon>
        <taxon>Acorus</taxon>
    </lineage>
</organism>
<dbReference type="GO" id="GO:0030154">
    <property type="term" value="P:cell differentiation"/>
    <property type="evidence" value="ECO:0007669"/>
    <property type="project" value="UniProtKB-KW"/>
</dbReference>
<feature type="compositionally biased region" description="Low complexity" evidence="5">
    <location>
        <begin position="382"/>
        <end position="391"/>
    </location>
</feature>